<evidence type="ECO:0000313" key="2">
    <source>
        <dbReference type="EMBL" id="WNM59916.1"/>
    </source>
</evidence>
<protein>
    <submittedName>
        <fullName evidence="2">Uncharacterized protein</fullName>
    </submittedName>
</protein>
<dbReference type="Proteomes" id="UP001302719">
    <property type="component" value="Chromosome"/>
</dbReference>
<organism evidence="2 3">
    <name type="scientific">Candidatus Nitrospira allomarina</name>
    <dbReference type="NCBI Taxonomy" id="3020900"/>
    <lineage>
        <taxon>Bacteria</taxon>
        <taxon>Pseudomonadati</taxon>
        <taxon>Nitrospirota</taxon>
        <taxon>Nitrospiria</taxon>
        <taxon>Nitrospirales</taxon>
        <taxon>Nitrospiraceae</taxon>
        <taxon>Nitrospira</taxon>
    </lineage>
</organism>
<accession>A0AA96GE15</accession>
<dbReference type="EMBL" id="CP116967">
    <property type="protein sequence ID" value="WNM59916.1"/>
    <property type="molecule type" value="Genomic_DNA"/>
</dbReference>
<sequence>MKSWIFQVAIVGSVIAMGGLSASAGEKEGSQLTITSPRNGEIVGSTVELTYTLQKGTKGDHIHAYVDGQYQKGFKGTLKGLPPGKHLITVKVADHDHELLDTTDSIEVEVK</sequence>
<reference evidence="2 3" key="1">
    <citation type="submission" date="2023-01" db="EMBL/GenBank/DDBJ databases">
        <title>Cultivation and genomic characterization of new, ubiquitous marine nitrite-oxidizing bacteria from the Nitrospirales.</title>
        <authorList>
            <person name="Mueller A.J."/>
            <person name="Daebeler A."/>
            <person name="Herbold C.W."/>
            <person name="Kirkegaard R.H."/>
            <person name="Daims H."/>
        </authorList>
    </citation>
    <scope>NUCLEOTIDE SEQUENCE [LARGE SCALE GENOMIC DNA]</scope>
    <source>
        <strain evidence="2 3">VA</strain>
    </source>
</reference>
<dbReference type="AlphaFoldDB" id="A0AA96GE15"/>
<dbReference type="RefSeq" id="WP_312646805.1">
    <property type="nucleotide sequence ID" value="NZ_CP116967.1"/>
</dbReference>
<feature type="chain" id="PRO_5041677708" evidence="1">
    <location>
        <begin position="25"/>
        <end position="111"/>
    </location>
</feature>
<evidence type="ECO:0000313" key="3">
    <source>
        <dbReference type="Proteomes" id="UP001302719"/>
    </source>
</evidence>
<gene>
    <name evidence="2" type="ORF">PP769_09215</name>
</gene>
<proteinExistence type="predicted"/>
<dbReference type="KEGG" id="nall:PP769_09215"/>
<feature type="signal peptide" evidence="1">
    <location>
        <begin position="1"/>
        <end position="24"/>
    </location>
</feature>
<keyword evidence="1" id="KW-0732">Signal</keyword>
<evidence type="ECO:0000256" key="1">
    <source>
        <dbReference type="SAM" id="SignalP"/>
    </source>
</evidence>
<name>A0AA96GE15_9BACT</name>
<keyword evidence="3" id="KW-1185">Reference proteome</keyword>